<evidence type="ECO:0000313" key="3">
    <source>
        <dbReference type="EMBL" id="KAF5229280.1"/>
    </source>
</evidence>
<dbReference type="Pfam" id="PF01757">
    <property type="entry name" value="Acyl_transf_3"/>
    <property type="match status" value="1"/>
</dbReference>
<feature type="transmembrane region" description="Helical" evidence="1">
    <location>
        <begin position="215"/>
        <end position="240"/>
    </location>
</feature>
<keyword evidence="1" id="KW-0812">Transmembrane</keyword>
<dbReference type="EMBL" id="JABEVY010000594">
    <property type="protein sequence ID" value="KAF5229280.1"/>
    <property type="molecule type" value="Genomic_DNA"/>
</dbReference>
<dbReference type="GO" id="GO:0016747">
    <property type="term" value="F:acyltransferase activity, transferring groups other than amino-acyl groups"/>
    <property type="evidence" value="ECO:0007669"/>
    <property type="project" value="InterPro"/>
</dbReference>
<keyword evidence="4" id="KW-1185">Reference proteome</keyword>
<sequence length="439" mass="49469">MTAPTISSGSVSWLQGLRGIGALLVYFHHHQQFPRDDVDAIMLERSFGYRGRYEPATMPIFRLPFSGGHFAVAIFFVASGYALSATPLRLIHAAKYEQLGEMIASSLFRRWLRLFAPVLVTTLVVIVVQHSVEAMWPGIGLSELSLYEDVILLLQQLKEFSFPFFRKTGPSGYAAPFDHNPHLWTIQVELIGSLIIYMSLVALSRLKTISRIFWMTFMIVYLLYFVDCWYGAMFIAGMLICDIHLLTSADTFHGECQEKGNLRANYGQLAMITVGLYLGGVPHVPSTRLLARNPGWALLSSLKPDIMADPKWIYLFWSATLILGVVPYFHTLKKILCSRMCQELGRISYGLYLIHGPVMWTVGAALYSWTGCCRAGDSGQETHQPILGLEFEFILPHVVLLPLTVALARLVANFVDAPSIKLAKWLYEISLRKDPHKIY</sequence>
<feature type="transmembrane region" description="Helical" evidence="1">
    <location>
        <begin position="393"/>
        <end position="412"/>
    </location>
</feature>
<evidence type="ECO:0000259" key="2">
    <source>
        <dbReference type="Pfam" id="PF01757"/>
    </source>
</evidence>
<feature type="domain" description="Acyltransferase 3" evidence="2">
    <location>
        <begin position="12"/>
        <end position="408"/>
    </location>
</feature>
<gene>
    <name evidence="3" type="ORF">FANTH_14270</name>
</gene>
<dbReference type="PANTHER" id="PTHR23028">
    <property type="entry name" value="ACETYLTRANSFERASE"/>
    <property type="match status" value="1"/>
</dbReference>
<feature type="transmembrane region" description="Helical" evidence="1">
    <location>
        <begin position="183"/>
        <end position="203"/>
    </location>
</feature>
<keyword evidence="1" id="KW-0472">Membrane</keyword>
<feature type="transmembrane region" description="Helical" evidence="1">
    <location>
        <begin position="68"/>
        <end position="90"/>
    </location>
</feature>
<feature type="transmembrane region" description="Helical" evidence="1">
    <location>
        <begin position="312"/>
        <end position="329"/>
    </location>
</feature>
<dbReference type="InterPro" id="IPR002656">
    <property type="entry name" value="Acyl_transf_3_dom"/>
</dbReference>
<proteinExistence type="predicted"/>
<protein>
    <recommendedName>
        <fullName evidence="2">Acyltransferase 3 domain-containing protein</fullName>
    </recommendedName>
</protein>
<organism evidence="3 4">
    <name type="scientific">Fusarium anthophilum</name>
    <dbReference type="NCBI Taxonomy" id="48485"/>
    <lineage>
        <taxon>Eukaryota</taxon>
        <taxon>Fungi</taxon>
        <taxon>Dikarya</taxon>
        <taxon>Ascomycota</taxon>
        <taxon>Pezizomycotina</taxon>
        <taxon>Sordariomycetes</taxon>
        <taxon>Hypocreomycetidae</taxon>
        <taxon>Hypocreales</taxon>
        <taxon>Nectriaceae</taxon>
        <taxon>Fusarium</taxon>
        <taxon>Fusarium fujikuroi species complex</taxon>
    </lineage>
</organism>
<dbReference type="Proteomes" id="UP000573603">
    <property type="component" value="Unassembled WGS sequence"/>
</dbReference>
<feature type="transmembrane region" description="Helical" evidence="1">
    <location>
        <begin position="111"/>
        <end position="132"/>
    </location>
</feature>
<comment type="caution">
    <text evidence="3">The sequence shown here is derived from an EMBL/GenBank/DDBJ whole genome shotgun (WGS) entry which is preliminary data.</text>
</comment>
<dbReference type="InterPro" id="IPR050879">
    <property type="entry name" value="Acyltransferase_3"/>
</dbReference>
<keyword evidence="1" id="KW-1133">Transmembrane helix</keyword>
<dbReference type="AlphaFoldDB" id="A0A8H5DMX2"/>
<accession>A0A8H5DMX2</accession>
<name>A0A8H5DMX2_9HYPO</name>
<reference evidence="3 4" key="1">
    <citation type="journal article" date="2020" name="BMC Genomics">
        <title>Correction to: Identification and distribution of gene clusters required for synthesis of sphingolipid metabolism inhibitors in diverse species of the filamentous fungus Fusarium.</title>
        <authorList>
            <person name="Kim H.S."/>
            <person name="Lohmar J.M."/>
            <person name="Busman M."/>
            <person name="Brown D.W."/>
            <person name="Naumann T.A."/>
            <person name="Divon H.H."/>
            <person name="Lysoe E."/>
            <person name="Uhlig S."/>
            <person name="Proctor R.H."/>
        </authorList>
    </citation>
    <scope>NUCLEOTIDE SEQUENCE [LARGE SCALE GENOMIC DNA]</scope>
    <source>
        <strain evidence="3 4">NRRL 25214</strain>
    </source>
</reference>
<evidence type="ECO:0000256" key="1">
    <source>
        <dbReference type="SAM" id="Phobius"/>
    </source>
</evidence>
<dbReference type="PANTHER" id="PTHR23028:SF125">
    <property type="entry name" value="ACYLTRANSFERASE"/>
    <property type="match status" value="1"/>
</dbReference>
<evidence type="ECO:0000313" key="4">
    <source>
        <dbReference type="Proteomes" id="UP000573603"/>
    </source>
</evidence>
<feature type="transmembrane region" description="Helical" evidence="1">
    <location>
        <begin position="349"/>
        <end position="369"/>
    </location>
</feature>